<name>A0A098B4U3_DESHA</name>
<dbReference type="Pfam" id="PF13556">
    <property type="entry name" value="HTH_30"/>
    <property type="match status" value="1"/>
</dbReference>
<evidence type="ECO:0000313" key="4">
    <source>
        <dbReference type="EMBL" id="CDX03893.1"/>
    </source>
</evidence>
<accession>A0A098B4U3</accession>
<gene>
    <name evidence="5" type="ORF">AT727_12485</name>
    <name evidence="4" type="ORF">DPCES_4007</name>
</gene>
<dbReference type="PANTHER" id="PTHR33744">
    <property type="entry name" value="CARBOHYDRATE DIACID REGULATOR"/>
    <property type="match status" value="1"/>
</dbReference>
<dbReference type="RefSeq" id="WP_005809578.1">
    <property type="nucleotide sequence ID" value="NZ_CABKQQ010000019.1"/>
</dbReference>
<dbReference type="PATRIC" id="fig|49338.4.peg.4306"/>
<dbReference type="Pfam" id="PF17853">
    <property type="entry name" value="GGDEF_2"/>
    <property type="match status" value="1"/>
</dbReference>
<dbReference type="InterPro" id="IPR051448">
    <property type="entry name" value="CdaR-like_regulators"/>
</dbReference>
<dbReference type="InterPro" id="IPR042070">
    <property type="entry name" value="PucR_C-HTH_sf"/>
</dbReference>
<dbReference type="EMBL" id="LK996017">
    <property type="protein sequence ID" value="CDX03893.1"/>
    <property type="molecule type" value="Genomic_DNA"/>
</dbReference>
<protein>
    <submittedName>
        <fullName evidence="5">Sugar diacid utilization regulator</fullName>
    </submittedName>
    <submittedName>
        <fullName evidence="4">Transcriptional regulator, CdaR</fullName>
    </submittedName>
</protein>
<evidence type="ECO:0000313" key="5">
    <source>
        <dbReference type="EMBL" id="KTE89644.1"/>
    </source>
</evidence>
<feature type="domain" description="PucR C-terminal helix-turn-helix" evidence="2">
    <location>
        <begin position="348"/>
        <end position="405"/>
    </location>
</feature>
<evidence type="ECO:0000259" key="3">
    <source>
        <dbReference type="Pfam" id="PF17853"/>
    </source>
</evidence>
<organism evidence="4">
    <name type="scientific">Desulfitobacterium hafniense</name>
    <name type="common">Desulfitobacterium frappieri</name>
    <dbReference type="NCBI Taxonomy" id="49338"/>
    <lineage>
        <taxon>Bacteria</taxon>
        <taxon>Bacillati</taxon>
        <taxon>Bacillota</taxon>
        <taxon>Clostridia</taxon>
        <taxon>Eubacteriales</taxon>
        <taxon>Desulfitobacteriaceae</taxon>
        <taxon>Desulfitobacterium</taxon>
    </lineage>
</organism>
<dbReference type="InterPro" id="IPR025736">
    <property type="entry name" value="PucR_C-HTH_dom"/>
</dbReference>
<evidence type="ECO:0000313" key="6">
    <source>
        <dbReference type="Proteomes" id="UP000054623"/>
    </source>
</evidence>
<dbReference type="Gene3D" id="1.10.10.2840">
    <property type="entry name" value="PucR C-terminal helix-turn-helix domain"/>
    <property type="match status" value="1"/>
</dbReference>
<evidence type="ECO:0000256" key="1">
    <source>
        <dbReference type="ARBA" id="ARBA00006754"/>
    </source>
</evidence>
<dbReference type="InterPro" id="IPR041522">
    <property type="entry name" value="CdaR_GGDEF"/>
</dbReference>
<dbReference type="AlphaFoldDB" id="A0A098B4U3"/>
<evidence type="ECO:0000259" key="2">
    <source>
        <dbReference type="Pfam" id="PF13556"/>
    </source>
</evidence>
<dbReference type="Proteomes" id="UP000054623">
    <property type="component" value="Unassembled WGS sequence"/>
</dbReference>
<comment type="similarity">
    <text evidence="1">Belongs to the CdaR family.</text>
</comment>
<feature type="domain" description="CdaR GGDEF-like" evidence="3">
    <location>
        <begin position="175"/>
        <end position="296"/>
    </location>
</feature>
<proteinExistence type="inferred from homology"/>
<dbReference type="EMBL" id="LOCK01000072">
    <property type="protein sequence ID" value="KTE89644.1"/>
    <property type="molecule type" value="Genomic_DNA"/>
</dbReference>
<sequence length="413" mass="47277">MTHPDSLFYQLIQDLAQGKGLPHLIWRLSQILNRPVLLTNSVHRILVFHDPHNLNLDLDEFLYVPPVKLNEADFLSRSEHSLHHAQLTLNGQVFPFVYLPLLAGDYCLGYILVLETYPVADSLKLKSLSAKDKETIFDAAMPLLLCLKNSSEVSLRQEQYRDDFIRDILYNNYDSKAAIHEKAKSWGWNLQGSLLALVIDLPDQDFKTAREILPRLFNHSSPISAYINLQLVIILNINGLKKVKLKTALNNFINSFLDRLADHGKDRSSIGIGIGSGVPSITDLYKSYQEAKVAWELGKVFDHKSVCYFEEMGFLKFIFTQPARELEEFSQRVLGPLLEYDQAENTGLLDSLRVFIEYKCQIAECSKALYVHENTLRNRIKKIEQVTGFDLRRVDHMVNVYIALQVLNLGKDD</sequence>
<reference evidence="4" key="1">
    <citation type="submission" date="2014-07" db="EMBL/GenBank/DDBJ databases">
        <authorList>
            <person name="Hornung V.Bastian."/>
        </authorList>
    </citation>
    <scope>NUCLEOTIDE SEQUENCE</scope>
    <source>
        <strain evidence="4">PCE-S</strain>
    </source>
</reference>
<dbReference type="OrthoDB" id="143422at2"/>
<dbReference type="PANTHER" id="PTHR33744:SF1">
    <property type="entry name" value="DNA-BINDING TRANSCRIPTIONAL ACTIVATOR ADER"/>
    <property type="match status" value="1"/>
</dbReference>
<reference evidence="5 6" key="2">
    <citation type="submission" date="2015-12" db="EMBL/GenBank/DDBJ databases">
        <title>Draft Genome Sequence of Desulfitobacterium hafniense Strain DH, a Sulfate-reducing Bacterium Isolated from Paddy Soils.</title>
        <authorList>
            <person name="Bao P."/>
            <person name="Zhang X."/>
            <person name="Li G."/>
        </authorList>
    </citation>
    <scope>NUCLEOTIDE SEQUENCE [LARGE SCALE GENOMIC DNA]</scope>
    <source>
        <strain evidence="5 6">DH</strain>
    </source>
</reference>